<evidence type="ECO:0000256" key="9">
    <source>
        <dbReference type="RuleBase" id="RU004453"/>
    </source>
</evidence>
<keyword evidence="7" id="KW-0624">Polysaccharide degradation</keyword>
<keyword evidence="10" id="KW-0732">Signal</keyword>
<comment type="catalytic activity">
    <reaction evidence="1">
        <text>Random endo-hydrolysis of N-acetyl-beta-D-glucosaminide (1-&gt;4)-beta-linkages in chitin and chitodextrins.</text>
        <dbReference type="EC" id="3.2.1.14"/>
    </reaction>
</comment>
<dbReference type="InterPro" id="IPR001223">
    <property type="entry name" value="Glyco_hydro18_cat"/>
</dbReference>
<dbReference type="PROSITE" id="PS01095">
    <property type="entry name" value="GH18_1"/>
    <property type="match status" value="1"/>
</dbReference>
<dbReference type="PROSITE" id="PS51910">
    <property type="entry name" value="GH18_2"/>
    <property type="match status" value="1"/>
</dbReference>
<dbReference type="Proteomes" id="UP001521116">
    <property type="component" value="Unassembled WGS sequence"/>
</dbReference>
<dbReference type="EMBL" id="JAJVDC020000007">
    <property type="protein sequence ID" value="KAL1636306.1"/>
    <property type="molecule type" value="Genomic_DNA"/>
</dbReference>
<evidence type="ECO:0000256" key="8">
    <source>
        <dbReference type="RuleBase" id="RU000489"/>
    </source>
</evidence>
<feature type="signal peptide" evidence="10">
    <location>
        <begin position="1"/>
        <end position="23"/>
    </location>
</feature>
<feature type="chain" id="PRO_5046779708" description="chitinase" evidence="10">
    <location>
        <begin position="24"/>
        <end position="337"/>
    </location>
</feature>
<evidence type="ECO:0000256" key="7">
    <source>
        <dbReference type="ARBA" id="ARBA00023326"/>
    </source>
</evidence>
<organism evidence="12 13">
    <name type="scientific">Neofusicoccum ribis</name>
    <dbReference type="NCBI Taxonomy" id="45134"/>
    <lineage>
        <taxon>Eukaryota</taxon>
        <taxon>Fungi</taxon>
        <taxon>Dikarya</taxon>
        <taxon>Ascomycota</taxon>
        <taxon>Pezizomycotina</taxon>
        <taxon>Dothideomycetes</taxon>
        <taxon>Dothideomycetes incertae sedis</taxon>
        <taxon>Botryosphaeriales</taxon>
        <taxon>Botryosphaeriaceae</taxon>
        <taxon>Neofusicoccum</taxon>
    </lineage>
</organism>
<keyword evidence="5" id="KW-0119">Carbohydrate metabolism</keyword>
<keyword evidence="6 8" id="KW-0326">Glycosidase</keyword>
<comment type="caution">
    <text evidence="12">The sequence shown here is derived from an EMBL/GenBank/DDBJ whole genome shotgun (WGS) entry which is preliminary data.</text>
</comment>
<evidence type="ECO:0000256" key="6">
    <source>
        <dbReference type="ARBA" id="ARBA00023295"/>
    </source>
</evidence>
<keyword evidence="3 8" id="KW-0378">Hydrolase</keyword>
<name>A0ABR3T9S7_9PEZI</name>
<evidence type="ECO:0000256" key="2">
    <source>
        <dbReference type="ARBA" id="ARBA00012729"/>
    </source>
</evidence>
<evidence type="ECO:0000259" key="11">
    <source>
        <dbReference type="PROSITE" id="PS51910"/>
    </source>
</evidence>
<feature type="domain" description="GH18" evidence="11">
    <location>
        <begin position="31"/>
        <end position="337"/>
    </location>
</feature>
<protein>
    <recommendedName>
        <fullName evidence="2">chitinase</fullName>
        <ecNumber evidence="2">3.2.1.14</ecNumber>
    </recommendedName>
</protein>
<keyword evidence="13" id="KW-1185">Reference proteome</keyword>
<accession>A0ABR3T9S7</accession>
<comment type="similarity">
    <text evidence="9">Belongs to the glycosyl hydrolase 18 family.</text>
</comment>
<reference evidence="12 13" key="1">
    <citation type="submission" date="2024-02" db="EMBL/GenBank/DDBJ databases">
        <title>De novo assembly and annotation of 12 fungi associated with fruit tree decline syndrome in Ontario, Canada.</title>
        <authorList>
            <person name="Sulman M."/>
            <person name="Ellouze W."/>
            <person name="Ilyukhin E."/>
        </authorList>
    </citation>
    <scope>NUCLEOTIDE SEQUENCE [LARGE SCALE GENOMIC DNA]</scope>
    <source>
        <strain evidence="12 13">M1-105</strain>
    </source>
</reference>
<gene>
    <name evidence="12" type="ORF">SLS56_001286</name>
</gene>
<evidence type="ECO:0000256" key="4">
    <source>
        <dbReference type="ARBA" id="ARBA00023024"/>
    </source>
</evidence>
<evidence type="ECO:0000313" key="12">
    <source>
        <dbReference type="EMBL" id="KAL1636306.1"/>
    </source>
</evidence>
<evidence type="ECO:0000256" key="10">
    <source>
        <dbReference type="SAM" id="SignalP"/>
    </source>
</evidence>
<evidence type="ECO:0000256" key="3">
    <source>
        <dbReference type="ARBA" id="ARBA00022801"/>
    </source>
</evidence>
<evidence type="ECO:0000256" key="5">
    <source>
        <dbReference type="ARBA" id="ARBA00023277"/>
    </source>
</evidence>
<evidence type="ECO:0000256" key="1">
    <source>
        <dbReference type="ARBA" id="ARBA00000822"/>
    </source>
</evidence>
<dbReference type="SUPFAM" id="SSF51445">
    <property type="entry name" value="(Trans)glycosidases"/>
    <property type="match status" value="1"/>
</dbReference>
<dbReference type="InterPro" id="IPR017853">
    <property type="entry name" value="GH"/>
</dbReference>
<dbReference type="Pfam" id="PF00704">
    <property type="entry name" value="Glyco_hydro_18"/>
    <property type="match status" value="1"/>
</dbReference>
<sequence length="337" mass="36023">MASLLRLVVAIAITATLVVRSRAEFNPDGTANLFVYYAQASGRNASLGELCQHPSIDAVILGFIRDFNNTAGYPTVDFGRWICPGKRPANSTAAPGLATCPELSNGVRKCQARGKKVFVSIGGATSNTSFDGDGGGRDAGNAARVLWDLFGEGTASPYLRPLGNVTIDGFDIDHEVGSPSNYDTFTKTLRSLLVTASKPMWISAAPLCALSNRSIGPKTLALVDFIFVRFYNAKGCSIGTKGFAASLVKWYETMPEPLAAFPKFYLSGLSFDNNNSGFVPPSEFADAIRLARTPDMQRFNENKFGGVALWDGSRGLATMAGNGHDFLAYTKNVLEAA</sequence>
<dbReference type="EC" id="3.2.1.14" evidence="2"/>
<dbReference type="InterPro" id="IPR001579">
    <property type="entry name" value="Glyco_hydro_18_chit_AS"/>
</dbReference>
<proteinExistence type="inferred from homology"/>
<keyword evidence="4" id="KW-0146">Chitin degradation</keyword>
<dbReference type="InterPro" id="IPR050542">
    <property type="entry name" value="Glycosyl_Hydrlase18_Chitinase"/>
</dbReference>
<dbReference type="Gene3D" id="3.20.20.80">
    <property type="entry name" value="Glycosidases"/>
    <property type="match status" value="1"/>
</dbReference>
<evidence type="ECO:0000313" key="13">
    <source>
        <dbReference type="Proteomes" id="UP001521116"/>
    </source>
</evidence>
<dbReference type="PANTHER" id="PTHR45708:SF49">
    <property type="entry name" value="ENDOCHITINASE"/>
    <property type="match status" value="1"/>
</dbReference>
<dbReference type="PANTHER" id="PTHR45708">
    <property type="entry name" value="ENDOCHITINASE"/>
    <property type="match status" value="1"/>
</dbReference>